<evidence type="ECO:0000313" key="1">
    <source>
        <dbReference type="EMBL" id="PRQ36005.1"/>
    </source>
</evidence>
<gene>
    <name evidence="1" type="ORF">RchiOBHm_Chr4g0386701</name>
</gene>
<dbReference type="Gramene" id="PRQ36005">
    <property type="protein sequence ID" value="PRQ36005"/>
    <property type="gene ID" value="RchiOBHm_Chr4g0386701"/>
</dbReference>
<protein>
    <submittedName>
        <fullName evidence="1">Uncharacterized protein</fullName>
    </submittedName>
</protein>
<dbReference type="EMBL" id="PDCK01000042">
    <property type="protein sequence ID" value="PRQ36005.1"/>
    <property type="molecule type" value="Genomic_DNA"/>
</dbReference>
<accession>A0A2P6QP94</accession>
<evidence type="ECO:0000313" key="2">
    <source>
        <dbReference type="Proteomes" id="UP000238479"/>
    </source>
</evidence>
<dbReference type="Proteomes" id="UP000238479">
    <property type="component" value="Chromosome 4"/>
</dbReference>
<comment type="caution">
    <text evidence="1">The sequence shown here is derived from an EMBL/GenBank/DDBJ whole genome shotgun (WGS) entry which is preliminary data.</text>
</comment>
<organism evidence="1 2">
    <name type="scientific">Rosa chinensis</name>
    <name type="common">China rose</name>
    <dbReference type="NCBI Taxonomy" id="74649"/>
    <lineage>
        <taxon>Eukaryota</taxon>
        <taxon>Viridiplantae</taxon>
        <taxon>Streptophyta</taxon>
        <taxon>Embryophyta</taxon>
        <taxon>Tracheophyta</taxon>
        <taxon>Spermatophyta</taxon>
        <taxon>Magnoliopsida</taxon>
        <taxon>eudicotyledons</taxon>
        <taxon>Gunneridae</taxon>
        <taxon>Pentapetalae</taxon>
        <taxon>rosids</taxon>
        <taxon>fabids</taxon>
        <taxon>Rosales</taxon>
        <taxon>Rosaceae</taxon>
        <taxon>Rosoideae</taxon>
        <taxon>Rosoideae incertae sedis</taxon>
        <taxon>Rosa</taxon>
    </lineage>
</organism>
<keyword evidence="2" id="KW-1185">Reference proteome</keyword>
<reference evidence="1 2" key="1">
    <citation type="journal article" date="2018" name="Nat. Genet.">
        <title>The Rosa genome provides new insights in the design of modern roses.</title>
        <authorList>
            <person name="Bendahmane M."/>
        </authorList>
    </citation>
    <scope>NUCLEOTIDE SEQUENCE [LARGE SCALE GENOMIC DNA]</scope>
    <source>
        <strain evidence="2">cv. Old Blush</strain>
    </source>
</reference>
<sequence length="59" mass="6348">MMVRASNGCCKVTSKHTLIYLDSGETLLMVRASKGCDLMGFDQEFAAKVATGSGMMLEL</sequence>
<proteinExistence type="predicted"/>
<dbReference type="AlphaFoldDB" id="A0A2P6QP94"/>
<name>A0A2P6QP94_ROSCH</name>